<dbReference type="STRING" id="5364.A0A5C3NR76"/>
<evidence type="ECO:0000256" key="2">
    <source>
        <dbReference type="SAM" id="MobiDB-lite"/>
    </source>
</evidence>
<dbReference type="OrthoDB" id="2554293at2759"/>
<keyword evidence="1" id="KW-0677">Repeat</keyword>
<accession>A0A5C3NR76</accession>
<dbReference type="Proteomes" id="UP000305948">
    <property type="component" value="Unassembled WGS sequence"/>
</dbReference>
<reference evidence="4 5" key="1">
    <citation type="journal article" date="2019" name="Nat. Ecol. Evol.">
        <title>Megaphylogeny resolves global patterns of mushroom evolution.</title>
        <authorList>
            <person name="Varga T."/>
            <person name="Krizsan K."/>
            <person name="Foldi C."/>
            <person name="Dima B."/>
            <person name="Sanchez-Garcia M."/>
            <person name="Sanchez-Ramirez S."/>
            <person name="Szollosi G.J."/>
            <person name="Szarkandi J.G."/>
            <person name="Papp V."/>
            <person name="Albert L."/>
            <person name="Andreopoulos W."/>
            <person name="Angelini C."/>
            <person name="Antonin V."/>
            <person name="Barry K.W."/>
            <person name="Bougher N.L."/>
            <person name="Buchanan P."/>
            <person name="Buyck B."/>
            <person name="Bense V."/>
            <person name="Catcheside P."/>
            <person name="Chovatia M."/>
            <person name="Cooper J."/>
            <person name="Damon W."/>
            <person name="Desjardin D."/>
            <person name="Finy P."/>
            <person name="Geml J."/>
            <person name="Haridas S."/>
            <person name="Hughes K."/>
            <person name="Justo A."/>
            <person name="Karasinski D."/>
            <person name="Kautmanova I."/>
            <person name="Kiss B."/>
            <person name="Kocsube S."/>
            <person name="Kotiranta H."/>
            <person name="LaButti K.M."/>
            <person name="Lechner B.E."/>
            <person name="Liimatainen K."/>
            <person name="Lipzen A."/>
            <person name="Lukacs Z."/>
            <person name="Mihaltcheva S."/>
            <person name="Morgado L.N."/>
            <person name="Niskanen T."/>
            <person name="Noordeloos M.E."/>
            <person name="Ohm R.A."/>
            <person name="Ortiz-Santana B."/>
            <person name="Ovrebo C."/>
            <person name="Racz N."/>
            <person name="Riley R."/>
            <person name="Savchenko A."/>
            <person name="Shiryaev A."/>
            <person name="Soop K."/>
            <person name="Spirin V."/>
            <person name="Szebenyi C."/>
            <person name="Tomsovsky M."/>
            <person name="Tulloss R.E."/>
            <person name="Uehling J."/>
            <person name="Grigoriev I.V."/>
            <person name="Vagvolgyi C."/>
            <person name="Papp T."/>
            <person name="Martin F.M."/>
            <person name="Miettinen O."/>
            <person name="Hibbett D.S."/>
            <person name="Nagy L.G."/>
        </authorList>
    </citation>
    <scope>NUCLEOTIDE SEQUENCE [LARGE SCALE GENOMIC DNA]</scope>
    <source>
        <strain evidence="4 5">OMC1185</strain>
    </source>
</reference>
<evidence type="ECO:0000256" key="3">
    <source>
        <dbReference type="SAM" id="Phobius"/>
    </source>
</evidence>
<dbReference type="AlphaFoldDB" id="A0A5C3NR76"/>
<evidence type="ECO:0000313" key="4">
    <source>
        <dbReference type="EMBL" id="TFK56211.1"/>
    </source>
</evidence>
<keyword evidence="3" id="KW-0812">Transmembrane</keyword>
<keyword evidence="3" id="KW-1133">Transmembrane helix</keyword>
<name>A0A5C3NR76_9AGAM</name>
<dbReference type="EMBL" id="ML213504">
    <property type="protein sequence ID" value="TFK56211.1"/>
    <property type="molecule type" value="Genomic_DNA"/>
</dbReference>
<dbReference type="PANTHER" id="PTHR47932">
    <property type="entry name" value="ATPASE EXPRESSION PROTEIN 3"/>
    <property type="match status" value="1"/>
</dbReference>
<feature type="region of interest" description="Disordered" evidence="2">
    <location>
        <begin position="908"/>
        <end position="956"/>
    </location>
</feature>
<evidence type="ECO:0000313" key="5">
    <source>
        <dbReference type="Proteomes" id="UP000305948"/>
    </source>
</evidence>
<sequence>MQCNQSTIVNAFHRLSLYTSSPLGRRSISARNVLWHPLRHPRVLVRPSCAPPHWSASSALQILASSRPYAIPATVFPSLFGNEGSEDVPSEALPEPSLNQLTNAQVSRAASRAVRLCFKDGQISEALFILNCMALARYKGKSPDQIPPKLLQLPDPINFNPDVSRRPTAHCILHGLIRSGLAEKAVTLAHLMMEDGIKLRAATMKAIIDALTTTVRPPRMEAEKMKRLVLDFARYPEEAKVLELHTSMVTDETVRLALGLFMKARKYGHYKTRGMYESLINLCLLQGEILVACLLFVLLVKDWQMRKAITEQVIKSMSEASNGSLEQTSTTRVHIPKTGKARTFLPKPHAGILASILEAITASWDEATAARNPAQYLLPSMQGLASLASLLNDNLLPFTDISRLVKTMHSIPRDKTQAIVWTQGSQQPRQVEAYSYIHETLRRLFTDLPGSCDRDEGRPSVNANTYHSLLYYALRHRRSLSLAQHVLDHMQNVRCPPLSPSRTTFNILIRSGTVLGINGLAEHALLELRAMEADSKLDLHEVAVDPGQRETLDAESEAADDTDQDIACTSVDAAGVKSEHDNSSGIIHPPRDSRLYADRYTIPAFISHLVATGRPHVVADVLSKMLPELSAIDHPSRGSMSDHEYQALKKERLSESIRRAVAYGPYFFATVLRALSAAGKTGLCERVWMLAKQAERASWEPDSGVEPWCLSIHAYTSMMQCYAQEARKGLHMKGVSGYDEEISHWTPQSTDHVIGWASYILRRDRLAPHQLSRHNAAREMGILLFRSMRSVPLAVTDAMQAIKSRTGRDVALDRLALPQADARFYNAALGIFGRHPAMRAHKSRTSPSYWRRLIRSSIDAYMSSGRMSSAWTPGLQEVVEDLLANGFTLPIAFHQVFVGRELPIGRKRTRNKAVPKRAFADPPPPRPRFLPHSIPSPRTRPPVPKRYSRKTSDIPA</sequence>
<gene>
    <name evidence="4" type="ORF">OE88DRAFT_1673470</name>
</gene>
<proteinExistence type="predicted"/>
<evidence type="ECO:0000256" key="1">
    <source>
        <dbReference type="ARBA" id="ARBA00022737"/>
    </source>
</evidence>
<feature type="transmembrane region" description="Helical" evidence="3">
    <location>
        <begin position="279"/>
        <end position="300"/>
    </location>
</feature>
<keyword evidence="3" id="KW-0472">Membrane</keyword>
<dbReference type="Gene3D" id="1.25.40.10">
    <property type="entry name" value="Tetratricopeptide repeat domain"/>
    <property type="match status" value="2"/>
</dbReference>
<protein>
    <submittedName>
        <fullName evidence="4">Uncharacterized protein</fullName>
    </submittedName>
</protein>
<keyword evidence="5" id="KW-1185">Reference proteome</keyword>
<organism evidence="4 5">
    <name type="scientific">Heliocybe sulcata</name>
    <dbReference type="NCBI Taxonomy" id="5364"/>
    <lineage>
        <taxon>Eukaryota</taxon>
        <taxon>Fungi</taxon>
        <taxon>Dikarya</taxon>
        <taxon>Basidiomycota</taxon>
        <taxon>Agaricomycotina</taxon>
        <taxon>Agaricomycetes</taxon>
        <taxon>Gloeophyllales</taxon>
        <taxon>Gloeophyllaceae</taxon>
        <taxon>Heliocybe</taxon>
    </lineage>
</organism>
<dbReference type="InterPro" id="IPR011990">
    <property type="entry name" value="TPR-like_helical_dom_sf"/>
</dbReference>